<dbReference type="PANTHER" id="PTHR31234:SF2">
    <property type="entry name" value="OS05G0199100 PROTEIN"/>
    <property type="match status" value="1"/>
</dbReference>
<dbReference type="OrthoDB" id="185373at2759"/>
<dbReference type="PANTHER" id="PTHR31234">
    <property type="entry name" value="LATE EMBRYOGENESIS ABUNDANT (LEA) HYDROXYPROLINE-RICH GLYCOPROTEIN FAMILY"/>
    <property type="match status" value="1"/>
</dbReference>
<feature type="transmembrane region" description="Helical" evidence="3">
    <location>
        <begin position="39"/>
        <end position="67"/>
    </location>
</feature>
<keyword evidence="5" id="KW-1185">Reference proteome</keyword>
<dbReference type="GO" id="GO:0098542">
    <property type="term" value="P:defense response to other organism"/>
    <property type="evidence" value="ECO:0007669"/>
    <property type="project" value="InterPro"/>
</dbReference>
<dbReference type="Proteomes" id="UP000636800">
    <property type="component" value="Chromosome 1"/>
</dbReference>
<comment type="caution">
    <text evidence="4">The sequence shown here is derived from an EMBL/GenBank/DDBJ whole genome shotgun (WGS) entry which is preliminary data.</text>
</comment>
<reference evidence="4 5" key="1">
    <citation type="journal article" date="2020" name="Nat. Food">
        <title>A phased Vanilla planifolia genome enables genetic improvement of flavour and production.</title>
        <authorList>
            <person name="Hasing T."/>
            <person name="Tang H."/>
            <person name="Brym M."/>
            <person name="Khazi F."/>
            <person name="Huang T."/>
            <person name="Chambers A.H."/>
        </authorList>
    </citation>
    <scope>NUCLEOTIDE SEQUENCE [LARGE SCALE GENOMIC DNA]</scope>
    <source>
        <tissue evidence="4">Leaf</tissue>
    </source>
</reference>
<evidence type="ECO:0000256" key="1">
    <source>
        <dbReference type="ARBA" id="ARBA00004370"/>
    </source>
</evidence>
<evidence type="ECO:0000256" key="2">
    <source>
        <dbReference type="ARBA" id="ARBA00023136"/>
    </source>
</evidence>
<organism evidence="4 5">
    <name type="scientific">Vanilla planifolia</name>
    <name type="common">Vanilla</name>
    <dbReference type="NCBI Taxonomy" id="51239"/>
    <lineage>
        <taxon>Eukaryota</taxon>
        <taxon>Viridiplantae</taxon>
        <taxon>Streptophyta</taxon>
        <taxon>Embryophyta</taxon>
        <taxon>Tracheophyta</taxon>
        <taxon>Spermatophyta</taxon>
        <taxon>Magnoliopsida</taxon>
        <taxon>Liliopsida</taxon>
        <taxon>Asparagales</taxon>
        <taxon>Orchidaceae</taxon>
        <taxon>Vanilloideae</taxon>
        <taxon>Vanilleae</taxon>
        <taxon>Vanilla</taxon>
    </lineage>
</organism>
<comment type="subcellular location">
    <subcellularLocation>
        <location evidence="1">Membrane</location>
    </subcellularLocation>
</comment>
<accession>A0A835RN35</accession>
<dbReference type="GO" id="GO:0005886">
    <property type="term" value="C:plasma membrane"/>
    <property type="evidence" value="ECO:0007669"/>
    <property type="project" value="TreeGrafter"/>
</dbReference>
<keyword evidence="3" id="KW-1133">Transmembrane helix</keyword>
<evidence type="ECO:0008006" key="6">
    <source>
        <dbReference type="Google" id="ProtNLM"/>
    </source>
</evidence>
<evidence type="ECO:0000256" key="3">
    <source>
        <dbReference type="SAM" id="Phobius"/>
    </source>
</evidence>
<protein>
    <recommendedName>
        <fullName evidence="6">Late embryogenesis abundant protein LEA-2 subgroup domain-containing protein</fullName>
    </recommendedName>
</protein>
<proteinExistence type="predicted"/>
<dbReference type="InterPro" id="IPR044839">
    <property type="entry name" value="NDR1-like"/>
</dbReference>
<gene>
    <name evidence="4" type="ORF">HPP92_000056</name>
</gene>
<evidence type="ECO:0000313" key="4">
    <source>
        <dbReference type="EMBL" id="KAG0495365.1"/>
    </source>
</evidence>
<sequence length="235" mass="26589">MAEPKQQQEAYLNQPYYGPTVLPAGAESSRASRPTLDGYSLICFFFKIFTTILIVVGIVVLALWLIYQPQSIKVYADTAVLSVFNLSNSGNHSSLTYNLTLTLSFRNPNRKYDTNYERLNADASYSNHLHLSSVALPRFRQNRKSTTLVSTRFEGRAEVPPGDQRVEEAFGRERDEGFFGIRIRMYATLRLKMVVVQSVKFKPDVDCYLRIPSPTNATSLTAGFHSVECDVYNFS</sequence>
<evidence type="ECO:0000313" key="5">
    <source>
        <dbReference type="Proteomes" id="UP000636800"/>
    </source>
</evidence>
<dbReference type="EMBL" id="JADCNL010000001">
    <property type="protein sequence ID" value="KAG0495365.1"/>
    <property type="molecule type" value="Genomic_DNA"/>
</dbReference>
<name>A0A835RN35_VANPL</name>
<dbReference type="AlphaFoldDB" id="A0A835RN35"/>
<keyword evidence="3" id="KW-0812">Transmembrane</keyword>
<keyword evidence="2 3" id="KW-0472">Membrane</keyword>